<gene>
    <name evidence="1" type="ORF">AVEN_184670_1</name>
</gene>
<protein>
    <submittedName>
        <fullName evidence="1">Uncharacterized protein</fullName>
    </submittedName>
</protein>
<evidence type="ECO:0000313" key="1">
    <source>
        <dbReference type="EMBL" id="GBM44451.1"/>
    </source>
</evidence>
<sequence length="87" mass="9932">MDWARRTSPLATQISRFIETPFFLRGHLKSLIYVTPVDSVQDLVALISIAAARVREILGIFESVHQSLHRHCQACVTVRGRNFEQLL</sequence>
<keyword evidence="2" id="KW-1185">Reference proteome</keyword>
<organism evidence="1 2">
    <name type="scientific">Araneus ventricosus</name>
    <name type="common">Orbweaver spider</name>
    <name type="synonym">Epeira ventricosa</name>
    <dbReference type="NCBI Taxonomy" id="182803"/>
    <lineage>
        <taxon>Eukaryota</taxon>
        <taxon>Metazoa</taxon>
        <taxon>Ecdysozoa</taxon>
        <taxon>Arthropoda</taxon>
        <taxon>Chelicerata</taxon>
        <taxon>Arachnida</taxon>
        <taxon>Araneae</taxon>
        <taxon>Araneomorphae</taxon>
        <taxon>Entelegynae</taxon>
        <taxon>Araneoidea</taxon>
        <taxon>Araneidae</taxon>
        <taxon>Araneus</taxon>
    </lineage>
</organism>
<comment type="caution">
    <text evidence="1">The sequence shown here is derived from an EMBL/GenBank/DDBJ whole genome shotgun (WGS) entry which is preliminary data.</text>
</comment>
<evidence type="ECO:0000313" key="2">
    <source>
        <dbReference type="Proteomes" id="UP000499080"/>
    </source>
</evidence>
<name>A0A4Y2FTH2_ARAVE</name>
<dbReference type="AlphaFoldDB" id="A0A4Y2FTH2"/>
<dbReference type="EMBL" id="BGPR01001066">
    <property type="protein sequence ID" value="GBM44451.1"/>
    <property type="molecule type" value="Genomic_DNA"/>
</dbReference>
<accession>A0A4Y2FTH2</accession>
<reference evidence="1 2" key="1">
    <citation type="journal article" date="2019" name="Sci. Rep.">
        <title>Orb-weaving spider Araneus ventricosus genome elucidates the spidroin gene catalogue.</title>
        <authorList>
            <person name="Kono N."/>
            <person name="Nakamura H."/>
            <person name="Ohtoshi R."/>
            <person name="Moran D.A.P."/>
            <person name="Shinohara A."/>
            <person name="Yoshida Y."/>
            <person name="Fujiwara M."/>
            <person name="Mori M."/>
            <person name="Tomita M."/>
            <person name="Arakawa K."/>
        </authorList>
    </citation>
    <scope>NUCLEOTIDE SEQUENCE [LARGE SCALE GENOMIC DNA]</scope>
</reference>
<dbReference type="Proteomes" id="UP000499080">
    <property type="component" value="Unassembled WGS sequence"/>
</dbReference>
<proteinExistence type="predicted"/>